<keyword evidence="3" id="KW-1185">Reference proteome</keyword>
<dbReference type="AlphaFoldDB" id="A0A4U6T020"/>
<feature type="compositionally biased region" description="Low complexity" evidence="1">
    <location>
        <begin position="375"/>
        <end position="385"/>
    </location>
</feature>
<feature type="region of interest" description="Disordered" evidence="1">
    <location>
        <begin position="241"/>
        <end position="307"/>
    </location>
</feature>
<dbReference type="Proteomes" id="UP000298652">
    <property type="component" value="Chromosome 9"/>
</dbReference>
<evidence type="ECO:0000256" key="1">
    <source>
        <dbReference type="SAM" id="MobiDB-lite"/>
    </source>
</evidence>
<feature type="compositionally biased region" description="Low complexity" evidence="1">
    <location>
        <begin position="258"/>
        <end position="284"/>
    </location>
</feature>
<dbReference type="PANTHER" id="PTHR33870">
    <property type="entry name" value="CARDIOMYOPATHY-ASSOCIATED PROTEIN"/>
    <property type="match status" value="1"/>
</dbReference>
<reference evidence="2" key="1">
    <citation type="submission" date="2019-03" db="EMBL/GenBank/DDBJ databases">
        <title>WGS assembly of Setaria viridis.</title>
        <authorList>
            <person name="Huang P."/>
            <person name="Jenkins J."/>
            <person name="Grimwood J."/>
            <person name="Barry K."/>
            <person name="Healey A."/>
            <person name="Mamidi S."/>
            <person name="Sreedasyam A."/>
            <person name="Shu S."/>
            <person name="Feldman M."/>
            <person name="Wu J."/>
            <person name="Yu Y."/>
            <person name="Chen C."/>
            <person name="Johnson J."/>
            <person name="Rokhsar D."/>
            <person name="Baxter I."/>
            <person name="Schmutz J."/>
            <person name="Brutnell T."/>
            <person name="Kellogg E."/>
        </authorList>
    </citation>
    <scope>NUCLEOTIDE SEQUENCE [LARGE SCALE GENOMIC DNA]</scope>
</reference>
<evidence type="ECO:0000313" key="2">
    <source>
        <dbReference type="EMBL" id="TKV90036.1"/>
    </source>
</evidence>
<feature type="compositionally biased region" description="Acidic residues" evidence="1">
    <location>
        <begin position="344"/>
        <end position="353"/>
    </location>
</feature>
<accession>A0A4U6T020</accession>
<name>A0A4U6T020_SETVI</name>
<feature type="region of interest" description="Disordered" evidence="1">
    <location>
        <begin position="323"/>
        <end position="395"/>
    </location>
</feature>
<organism evidence="2 3">
    <name type="scientific">Setaria viridis</name>
    <name type="common">Green bristlegrass</name>
    <name type="synonym">Setaria italica subsp. viridis</name>
    <dbReference type="NCBI Taxonomy" id="4556"/>
    <lineage>
        <taxon>Eukaryota</taxon>
        <taxon>Viridiplantae</taxon>
        <taxon>Streptophyta</taxon>
        <taxon>Embryophyta</taxon>
        <taxon>Tracheophyta</taxon>
        <taxon>Spermatophyta</taxon>
        <taxon>Magnoliopsida</taxon>
        <taxon>Liliopsida</taxon>
        <taxon>Poales</taxon>
        <taxon>Poaceae</taxon>
        <taxon>PACMAD clade</taxon>
        <taxon>Panicoideae</taxon>
        <taxon>Panicodae</taxon>
        <taxon>Paniceae</taxon>
        <taxon>Cenchrinae</taxon>
        <taxon>Setaria</taxon>
    </lineage>
</organism>
<dbReference type="OMA" id="NERREHD"/>
<feature type="compositionally biased region" description="Pro residues" evidence="1">
    <location>
        <begin position="451"/>
        <end position="481"/>
    </location>
</feature>
<dbReference type="Gramene" id="TKV90036">
    <property type="protein sequence ID" value="TKV90036"/>
    <property type="gene ID" value="SEVIR_9G001700v2"/>
</dbReference>
<dbReference type="EMBL" id="CM016560">
    <property type="protein sequence ID" value="TKV90036.1"/>
    <property type="molecule type" value="Genomic_DNA"/>
</dbReference>
<feature type="region of interest" description="Disordered" evidence="1">
    <location>
        <begin position="93"/>
        <end position="124"/>
    </location>
</feature>
<proteinExistence type="predicted"/>
<dbReference type="PANTHER" id="PTHR33870:SF1">
    <property type="entry name" value="OS03G0862000 PROTEIN"/>
    <property type="match status" value="1"/>
</dbReference>
<feature type="region of interest" description="Disordered" evidence="1">
    <location>
        <begin position="448"/>
        <end position="500"/>
    </location>
</feature>
<feature type="compositionally biased region" description="Low complexity" evidence="1">
    <location>
        <begin position="482"/>
        <end position="493"/>
    </location>
</feature>
<evidence type="ECO:0000313" key="3">
    <source>
        <dbReference type="Proteomes" id="UP000298652"/>
    </source>
</evidence>
<sequence length="500" mass="52731">MNYSSPPPPQLATMAAAAHWRRHRWTALRSLLLVALLHRLHCLAFLAASSPVWLLAAFLLGVVLVHSEPNVPLAAASEDEDRHLYKKIRHLSSAGSSSAEDDSADDGSSATSSEDHLVGGEKEEEEEVVKAAVAWTADDEHSIQSIGSLELERDARLEKLMSRRSIHRNLIDLDVHIPAVLTKNPFDLHHHHHHCDDTGSAPSFLLGQHSNPFDFPEMQMRRHESFTAGAAARPSRFRPYFVADVPEGGGGDATGRDNSNSSSSTSSSAASDHHLQAQQQAAAVKVEDEAPAAPPPEAAATSPRKWGENGMVAAVDVELISDSSDDDMSLPGDGAAAGSLSNPPDEDEEDSFEVESITQQVAAAGNPHASAVEMSSSVPSPSPSVLRRHATISSKEWVAPTTLASVEENERREREHHILGPVPVVIDDSPATVTRDGSAAGAVVAAAAAAKPPPPAAAPPPPAAPSPSPSPPAPSAAPAPKPSSKSKATSKKAVFGFFRK</sequence>
<protein>
    <submittedName>
        <fullName evidence="2">Uncharacterized protein</fullName>
    </submittedName>
</protein>
<gene>
    <name evidence="2" type="ORF">SEVIR_9G001700v2</name>
</gene>